<evidence type="ECO:0000256" key="3">
    <source>
        <dbReference type="ARBA" id="ARBA00023012"/>
    </source>
</evidence>
<dbReference type="Pfam" id="PF00486">
    <property type="entry name" value="Trans_reg_C"/>
    <property type="match status" value="1"/>
</dbReference>
<evidence type="ECO:0000256" key="8">
    <source>
        <dbReference type="PROSITE-ProRule" id="PRU01091"/>
    </source>
</evidence>
<dbReference type="CDD" id="cd00383">
    <property type="entry name" value="trans_reg_C"/>
    <property type="match status" value="1"/>
</dbReference>
<accession>A0ABU0CNR1</accession>
<keyword evidence="4" id="KW-0805">Transcription regulation</keyword>
<dbReference type="PROSITE" id="PS51755">
    <property type="entry name" value="OMPR_PHOB"/>
    <property type="match status" value="1"/>
</dbReference>
<feature type="DNA-binding region" description="OmpR/PhoB-type" evidence="8">
    <location>
        <begin position="130"/>
        <end position="228"/>
    </location>
</feature>
<dbReference type="CDD" id="cd18159">
    <property type="entry name" value="REC_OmpR_NsrR-like"/>
    <property type="match status" value="1"/>
</dbReference>
<dbReference type="SMART" id="SM00448">
    <property type="entry name" value="REC"/>
    <property type="match status" value="1"/>
</dbReference>
<evidence type="ECO:0000256" key="6">
    <source>
        <dbReference type="ARBA" id="ARBA00023163"/>
    </source>
</evidence>
<evidence type="ECO:0000313" key="11">
    <source>
        <dbReference type="EMBL" id="MDQ0338051.1"/>
    </source>
</evidence>
<dbReference type="PANTHER" id="PTHR48111">
    <property type="entry name" value="REGULATOR OF RPOS"/>
    <property type="match status" value="1"/>
</dbReference>
<evidence type="ECO:0000259" key="10">
    <source>
        <dbReference type="PROSITE" id="PS51755"/>
    </source>
</evidence>
<dbReference type="GO" id="GO:0003677">
    <property type="term" value="F:DNA binding"/>
    <property type="evidence" value="ECO:0007669"/>
    <property type="project" value="UniProtKB-KW"/>
</dbReference>
<dbReference type="Gene3D" id="3.40.50.2300">
    <property type="match status" value="1"/>
</dbReference>
<dbReference type="InterPro" id="IPR001867">
    <property type="entry name" value="OmpR/PhoB-type_DNA-bd"/>
</dbReference>
<keyword evidence="2 7" id="KW-0597">Phosphoprotein</keyword>
<keyword evidence="6" id="KW-0804">Transcription</keyword>
<dbReference type="EMBL" id="JAUSUQ010000002">
    <property type="protein sequence ID" value="MDQ0338051.1"/>
    <property type="molecule type" value="Genomic_DNA"/>
</dbReference>
<dbReference type="PANTHER" id="PTHR48111:SF43">
    <property type="entry name" value="STAGE 0 SPORULATION PROTEIN A HOMOLOG"/>
    <property type="match status" value="1"/>
</dbReference>
<feature type="domain" description="OmpR/PhoB-type" evidence="10">
    <location>
        <begin position="130"/>
        <end position="228"/>
    </location>
</feature>
<evidence type="ECO:0000259" key="9">
    <source>
        <dbReference type="PROSITE" id="PS50110"/>
    </source>
</evidence>
<evidence type="ECO:0000256" key="7">
    <source>
        <dbReference type="PROSITE-ProRule" id="PRU00169"/>
    </source>
</evidence>
<dbReference type="InterPro" id="IPR039420">
    <property type="entry name" value="WalR-like"/>
</dbReference>
<comment type="caution">
    <text evidence="11">The sequence shown here is derived from an EMBL/GenBank/DDBJ whole genome shotgun (WGS) entry which is preliminary data.</text>
</comment>
<evidence type="ECO:0000256" key="5">
    <source>
        <dbReference type="ARBA" id="ARBA00023125"/>
    </source>
</evidence>
<dbReference type="InterPro" id="IPR036388">
    <property type="entry name" value="WH-like_DNA-bd_sf"/>
</dbReference>
<dbReference type="InterPro" id="IPR016032">
    <property type="entry name" value="Sig_transdc_resp-reg_C-effctor"/>
</dbReference>
<dbReference type="Proteomes" id="UP001232445">
    <property type="component" value="Unassembled WGS sequence"/>
</dbReference>
<reference evidence="11 12" key="1">
    <citation type="submission" date="2023-07" db="EMBL/GenBank/DDBJ databases">
        <title>Genomic Encyclopedia of Type Strains, Phase IV (KMG-IV): sequencing the most valuable type-strain genomes for metagenomic binning, comparative biology and taxonomic classification.</title>
        <authorList>
            <person name="Goeker M."/>
        </authorList>
    </citation>
    <scope>NUCLEOTIDE SEQUENCE [LARGE SCALE GENOMIC DNA]</scope>
    <source>
        <strain evidence="11 12">DSM 17740</strain>
    </source>
</reference>
<keyword evidence="5 8" id="KW-0238">DNA-binding</keyword>
<protein>
    <submittedName>
        <fullName evidence="11">DNA-binding response OmpR family regulator</fullName>
    </submittedName>
</protein>
<dbReference type="PROSITE" id="PS50110">
    <property type="entry name" value="RESPONSE_REGULATORY"/>
    <property type="match status" value="1"/>
</dbReference>
<dbReference type="Pfam" id="PF00072">
    <property type="entry name" value="Response_reg"/>
    <property type="match status" value="1"/>
</dbReference>
<name>A0ABU0CNR1_9BACI</name>
<proteinExistence type="predicted"/>
<gene>
    <name evidence="11" type="ORF">J2S00_000834</name>
</gene>
<feature type="modified residue" description="4-aspartylphosphate" evidence="7">
    <location>
        <position position="52"/>
    </location>
</feature>
<dbReference type="SUPFAM" id="SSF52172">
    <property type="entry name" value="CheY-like"/>
    <property type="match status" value="1"/>
</dbReference>
<dbReference type="Gene3D" id="1.10.10.10">
    <property type="entry name" value="Winged helix-like DNA-binding domain superfamily/Winged helix DNA-binding domain"/>
    <property type="match status" value="1"/>
</dbReference>
<sequence>MYSILIIEDDHKIRDLLASYLHKYDFRVNTVEDFRRIKEIVQQLSPDLILLDINLPYYDGFYWCRIIRTFSLAPVIFISARVGEMDQVLAIENGGDDYITKPFHMDVVMAKINSVLRRTYGEYSDHQQPRHMIQVQGLCLYVDKHQVEWKGKRVDLTHNETILLQMLLEHYDRIVSREALLSALWDDHTFVDDNTLTVNVTRVRKKLREIGIKEAIQTHRGAFKSVSRIRVRQNIHVLS</sequence>
<dbReference type="RefSeq" id="WP_307335784.1">
    <property type="nucleotide sequence ID" value="NZ_JAUSUQ010000002.1"/>
</dbReference>
<dbReference type="SMART" id="SM00862">
    <property type="entry name" value="Trans_reg_C"/>
    <property type="match status" value="1"/>
</dbReference>
<evidence type="ECO:0000256" key="4">
    <source>
        <dbReference type="ARBA" id="ARBA00023015"/>
    </source>
</evidence>
<dbReference type="Gene3D" id="6.10.250.690">
    <property type="match status" value="1"/>
</dbReference>
<dbReference type="InterPro" id="IPR001789">
    <property type="entry name" value="Sig_transdc_resp-reg_receiver"/>
</dbReference>
<organism evidence="11 12">
    <name type="scientific">Caldalkalibacillus uzonensis</name>
    <dbReference type="NCBI Taxonomy" id="353224"/>
    <lineage>
        <taxon>Bacteria</taxon>
        <taxon>Bacillati</taxon>
        <taxon>Bacillota</taxon>
        <taxon>Bacilli</taxon>
        <taxon>Bacillales</taxon>
        <taxon>Bacillaceae</taxon>
        <taxon>Caldalkalibacillus</taxon>
    </lineage>
</organism>
<evidence type="ECO:0000256" key="2">
    <source>
        <dbReference type="ARBA" id="ARBA00022553"/>
    </source>
</evidence>
<dbReference type="InterPro" id="IPR011006">
    <property type="entry name" value="CheY-like_superfamily"/>
</dbReference>
<feature type="domain" description="Response regulatory" evidence="9">
    <location>
        <begin position="3"/>
        <end position="116"/>
    </location>
</feature>
<comment type="subcellular location">
    <subcellularLocation>
        <location evidence="1">Cytoplasm</location>
    </subcellularLocation>
</comment>
<keyword evidence="3" id="KW-0902">Two-component regulatory system</keyword>
<evidence type="ECO:0000256" key="1">
    <source>
        <dbReference type="ARBA" id="ARBA00004496"/>
    </source>
</evidence>
<keyword evidence="12" id="KW-1185">Reference proteome</keyword>
<evidence type="ECO:0000313" key="12">
    <source>
        <dbReference type="Proteomes" id="UP001232445"/>
    </source>
</evidence>
<dbReference type="SUPFAM" id="SSF46894">
    <property type="entry name" value="C-terminal effector domain of the bipartite response regulators"/>
    <property type="match status" value="1"/>
</dbReference>